<dbReference type="Proteomes" id="UP001362999">
    <property type="component" value="Unassembled WGS sequence"/>
</dbReference>
<evidence type="ECO:0000313" key="6">
    <source>
        <dbReference type="EMBL" id="KAK7000387.1"/>
    </source>
</evidence>
<protein>
    <recommendedName>
        <fullName evidence="5">MYND-type domain-containing protein</fullName>
    </recommendedName>
</protein>
<keyword evidence="3" id="KW-0862">Zinc</keyword>
<keyword evidence="7" id="KW-1185">Reference proteome</keyword>
<evidence type="ECO:0000256" key="2">
    <source>
        <dbReference type="ARBA" id="ARBA00022771"/>
    </source>
</evidence>
<gene>
    <name evidence="6" type="ORF">R3P38DRAFT_3058204</name>
</gene>
<evidence type="ECO:0000256" key="3">
    <source>
        <dbReference type="ARBA" id="ARBA00022833"/>
    </source>
</evidence>
<sequence length="660" mass="74050">MHELLNIRQISKLPLPIRVNAIAAAKQSLNDLWTVADVVRAQTADFCSKPTVLSTLPVFYANLDLQFIPTPQMMESVMSNASSPSHIDAALVSLMGVSQLAGLSAFQPFLENKHSSLCPDLWERVWPWIQFFDTYWDCIPGFSKSERRAVRLTHCSLVSTLQEHPRIAEIADTTPGLHSIFSRAWVTLLLDSKVDEDTKIATTSYLIPNVAMNMHVLPHIFDEVLDGADGNLERLALAFIEQLSILTTNKSNDVHLESTQMFSLGNVSGLLTVPAKAEQQWTSFLLKHGIVTRVVRALDCIFTVKHWQRVYKDIAGELMQYLLKLLLASRGYRWIAESLQAGLLRGIISWPLREASFTNFVLMFLGADISHIVPGKTAKGILPLALTSPSVIIEMRNALKDAQVLAKDPRFEVSDLFDSWQQMVDLAKTRGAVLDKWEAAGKPSSLACDNMSCAKIGGKNEFKQCSGCQCVHYCSGDCQTVDWNDGHRQDCDQLRMACARYPESLTTRERSFLRFLMHHDYLQLLPIVSCQELQILRQRPNEDQVTIFNYTDRSGVITHLDAAHEIDADPRLAIELPIQLRRAARSGGRMRVHLMDFLHGGGEATYRLFPLRVADAEFHAALKSMAKTRPLSSDVYEQAMHDEICIRSLVAKAVRSTAIH</sequence>
<evidence type="ECO:0000313" key="7">
    <source>
        <dbReference type="Proteomes" id="UP001362999"/>
    </source>
</evidence>
<dbReference type="SUPFAM" id="SSF144232">
    <property type="entry name" value="HIT/MYND zinc finger-like"/>
    <property type="match status" value="1"/>
</dbReference>
<dbReference type="AlphaFoldDB" id="A0AAW0A3U3"/>
<proteinExistence type="predicted"/>
<evidence type="ECO:0000256" key="4">
    <source>
        <dbReference type="PROSITE-ProRule" id="PRU00134"/>
    </source>
</evidence>
<keyword evidence="2 4" id="KW-0863">Zinc-finger</keyword>
<evidence type="ECO:0000256" key="1">
    <source>
        <dbReference type="ARBA" id="ARBA00022723"/>
    </source>
</evidence>
<dbReference type="InterPro" id="IPR002893">
    <property type="entry name" value="Znf_MYND"/>
</dbReference>
<name>A0AAW0A3U3_9AGAR</name>
<dbReference type="EMBL" id="JAWWNJ010000089">
    <property type="protein sequence ID" value="KAK7000387.1"/>
    <property type="molecule type" value="Genomic_DNA"/>
</dbReference>
<keyword evidence="1" id="KW-0479">Metal-binding</keyword>
<reference evidence="6 7" key="1">
    <citation type="journal article" date="2024" name="J Genomics">
        <title>Draft genome sequencing and assembly of Favolaschia claudopus CIRM-BRFM 2984 isolated from oak limbs.</title>
        <authorList>
            <person name="Navarro D."/>
            <person name="Drula E."/>
            <person name="Chaduli D."/>
            <person name="Cazenave R."/>
            <person name="Ahrendt S."/>
            <person name="Wang J."/>
            <person name="Lipzen A."/>
            <person name="Daum C."/>
            <person name="Barry K."/>
            <person name="Grigoriev I.V."/>
            <person name="Favel A."/>
            <person name="Rosso M.N."/>
            <person name="Martin F."/>
        </authorList>
    </citation>
    <scope>NUCLEOTIDE SEQUENCE [LARGE SCALE GENOMIC DNA]</scope>
    <source>
        <strain evidence="6 7">CIRM-BRFM 2984</strain>
    </source>
</reference>
<comment type="caution">
    <text evidence="6">The sequence shown here is derived from an EMBL/GenBank/DDBJ whole genome shotgun (WGS) entry which is preliminary data.</text>
</comment>
<evidence type="ECO:0000259" key="5">
    <source>
        <dbReference type="PROSITE" id="PS50865"/>
    </source>
</evidence>
<feature type="domain" description="MYND-type" evidence="5">
    <location>
        <begin position="450"/>
        <end position="491"/>
    </location>
</feature>
<dbReference type="PROSITE" id="PS50865">
    <property type="entry name" value="ZF_MYND_2"/>
    <property type="match status" value="1"/>
</dbReference>
<organism evidence="6 7">
    <name type="scientific">Favolaschia claudopus</name>
    <dbReference type="NCBI Taxonomy" id="2862362"/>
    <lineage>
        <taxon>Eukaryota</taxon>
        <taxon>Fungi</taxon>
        <taxon>Dikarya</taxon>
        <taxon>Basidiomycota</taxon>
        <taxon>Agaricomycotina</taxon>
        <taxon>Agaricomycetes</taxon>
        <taxon>Agaricomycetidae</taxon>
        <taxon>Agaricales</taxon>
        <taxon>Marasmiineae</taxon>
        <taxon>Mycenaceae</taxon>
        <taxon>Favolaschia</taxon>
    </lineage>
</organism>
<accession>A0AAW0A3U3</accession>
<dbReference type="Gene3D" id="6.10.140.2220">
    <property type="match status" value="1"/>
</dbReference>
<dbReference type="Pfam" id="PF01753">
    <property type="entry name" value="zf-MYND"/>
    <property type="match status" value="1"/>
</dbReference>
<dbReference type="GO" id="GO:0008270">
    <property type="term" value="F:zinc ion binding"/>
    <property type="evidence" value="ECO:0007669"/>
    <property type="project" value="UniProtKB-KW"/>
</dbReference>